<organism evidence="4 5">
    <name type="scientific">Saccharomonospora piscinae</name>
    <dbReference type="NCBI Taxonomy" id="687388"/>
    <lineage>
        <taxon>Bacteria</taxon>
        <taxon>Bacillati</taxon>
        <taxon>Actinomycetota</taxon>
        <taxon>Actinomycetes</taxon>
        <taxon>Pseudonocardiales</taxon>
        <taxon>Pseudonocardiaceae</taxon>
        <taxon>Saccharomonospora</taxon>
    </lineage>
</organism>
<accession>A0A1V9ACQ9</accession>
<evidence type="ECO:0000256" key="1">
    <source>
        <dbReference type="ARBA" id="ARBA00023125"/>
    </source>
</evidence>
<evidence type="ECO:0000259" key="3">
    <source>
        <dbReference type="PROSITE" id="PS51746"/>
    </source>
</evidence>
<dbReference type="RefSeq" id="WP_081190157.1">
    <property type="nucleotide sequence ID" value="NZ_MWIH01000002.1"/>
</dbReference>
<dbReference type="PROSITE" id="PS50937">
    <property type="entry name" value="HTH_MERR_2"/>
    <property type="match status" value="1"/>
</dbReference>
<dbReference type="InterPro" id="IPR001932">
    <property type="entry name" value="PPM-type_phosphatase-like_dom"/>
</dbReference>
<name>A0A1V9ACQ9_SACPI</name>
<dbReference type="Proteomes" id="UP000192591">
    <property type="component" value="Unassembled WGS sequence"/>
</dbReference>
<dbReference type="InterPro" id="IPR000551">
    <property type="entry name" value="MerR-type_HTH_dom"/>
</dbReference>
<dbReference type="SMART" id="SM00332">
    <property type="entry name" value="PP2Cc"/>
    <property type="match status" value="1"/>
</dbReference>
<dbReference type="InterPro" id="IPR047057">
    <property type="entry name" value="MerR_fam"/>
</dbReference>
<dbReference type="GO" id="GO:0003700">
    <property type="term" value="F:DNA-binding transcription factor activity"/>
    <property type="evidence" value="ECO:0007669"/>
    <property type="project" value="InterPro"/>
</dbReference>
<dbReference type="Pfam" id="PF13411">
    <property type="entry name" value="MerR_1"/>
    <property type="match status" value="1"/>
</dbReference>
<dbReference type="InterPro" id="IPR009061">
    <property type="entry name" value="DNA-bd_dom_put_sf"/>
</dbReference>
<dbReference type="AlphaFoldDB" id="A0A1V9ACQ9"/>
<gene>
    <name evidence="4" type="ORF">B1813_01010</name>
</gene>
<evidence type="ECO:0000313" key="4">
    <source>
        <dbReference type="EMBL" id="OQO94714.1"/>
    </source>
</evidence>
<evidence type="ECO:0000259" key="2">
    <source>
        <dbReference type="PROSITE" id="PS50937"/>
    </source>
</evidence>
<evidence type="ECO:0000313" key="5">
    <source>
        <dbReference type="Proteomes" id="UP000192591"/>
    </source>
</evidence>
<keyword evidence="5" id="KW-1185">Reference proteome</keyword>
<dbReference type="CDD" id="cd01107">
    <property type="entry name" value="HTH_BmrR"/>
    <property type="match status" value="1"/>
</dbReference>
<reference evidence="4 5" key="1">
    <citation type="submission" date="2017-02" db="EMBL/GenBank/DDBJ databases">
        <title>Draft genome of Saccharomonospora sp. 154.</title>
        <authorList>
            <person name="Alonso-Carmona G.S."/>
            <person name="De La Haba R."/>
            <person name="Vera-Gargallo B."/>
            <person name="Sandoval-Trujillo A.H."/>
            <person name="Ramirez-Duran N."/>
            <person name="Ventosa A."/>
        </authorList>
    </citation>
    <scope>NUCLEOTIDE SEQUENCE [LARGE SCALE GENOMIC DNA]</scope>
    <source>
        <strain evidence="4 5">LRS4.154</strain>
    </source>
</reference>
<evidence type="ECO:0008006" key="6">
    <source>
        <dbReference type="Google" id="ProtNLM"/>
    </source>
</evidence>
<dbReference type="SMART" id="SM00331">
    <property type="entry name" value="PP2C_SIG"/>
    <property type="match status" value="1"/>
</dbReference>
<sequence>MRPFGIGDFAAACGLTPKALRLYGELGLLVPVEVDAATGYRRYDGTQLPRARLIAWLRGVGMPLSRIRVLCDLPPVAAAEELGTYWRQVEADVAARRETVAFLVDQLRREDIAMTAAPSPIRLEHACCRDTGMVRTSQQDSVFAGTALFAVADGFETPEPSDSDDSYHDTASAAALRAIRYADATVPAASLTTAVTEAFHAARTDVSHYIRSGHARRAGTTLTMMLWSGGDLALAHVGDSRAYLLRDGELHLLTQDHTYVRSLVDEGRLTPAEAAVHPERFTLLRALHGDAPDVEPDLHLRRARLHDRYALCSDGVHAVLPDLAEPLRSAATPGEAVKSIRKAVFTAGAPDNFACLVVDVCEPGLTGK</sequence>
<keyword evidence="1" id="KW-0238">DNA-binding</keyword>
<dbReference type="STRING" id="1962155.B1813_01010"/>
<dbReference type="PANTHER" id="PTHR30204">
    <property type="entry name" value="REDOX-CYCLING DRUG-SENSING TRANSCRIPTIONAL ACTIVATOR SOXR"/>
    <property type="match status" value="1"/>
</dbReference>
<dbReference type="Gene3D" id="3.60.40.10">
    <property type="entry name" value="PPM-type phosphatase domain"/>
    <property type="match status" value="1"/>
</dbReference>
<feature type="domain" description="PPM-type phosphatase" evidence="3">
    <location>
        <begin position="124"/>
        <end position="360"/>
    </location>
</feature>
<dbReference type="SUPFAM" id="SSF46955">
    <property type="entry name" value="Putative DNA-binding domain"/>
    <property type="match status" value="1"/>
</dbReference>
<dbReference type="InterPro" id="IPR036457">
    <property type="entry name" value="PPM-type-like_dom_sf"/>
</dbReference>
<comment type="caution">
    <text evidence="4">The sequence shown here is derived from an EMBL/GenBank/DDBJ whole genome shotgun (WGS) entry which is preliminary data.</text>
</comment>
<dbReference type="SMART" id="SM00422">
    <property type="entry name" value="HTH_MERR"/>
    <property type="match status" value="1"/>
</dbReference>
<dbReference type="CDD" id="cd00143">
    <property type="entry name" value="PP2Cc"/>
    <property type="match status" value="1"/>
</dbReference>
<dbReference type="PROSITE" id="PS51746">
    <property type="entry name" value="PPM_2"/>
    <property type="match status" value="1"/>
</dbReference>
<dbReference type="GO" id="GO:0003677">
    <property type="term" value="F:DNA binding"/>
    <property type="evidence" value="ECO:0007669"/>
    <property type="project" value="UniProtKB-KW"/>
</dbReference>
<proteinExistence type="predicted"/>
<protein>
    <recommendedName>
        <fullName evidence="6">Serine/threonine protein phosphatase</fullName>
    </recommendedName>
</protein>
<dbReference type="Gene3D" id="1.10.1660.10">
    <property type="match status" value="1"/>
</dbReference>
<dbReference type="Pfam" id="PF00481">
    <property type="entry name" value="PP2C"/>
    <property type="match status" value="1"/>
</dbReference>
<feature type="domain" description="HTH merR-type" evidence="2">
    <location>
        <begin position="1"/>
        <end position="73"/>
    </location>
</feature>
<dbReference type="PANTHER" id="PTHR30204:SF97">
    <property type="entry name" value="MERR FAMILY REGULATORY PROTEIN"/>
    <property type="match status" value="1"/>
</dbReference>
<dbReference type="SUPFAM" id="SSF81606">
    <property type="entry name" value="PP2C-like"/>
    <property type="match status" value="1"/>
</dbReference>
<dbReference type="EMBL" id="MWIH01000002">
    <property type="protein sequence ID" value="OQO94714.1"/>
    <property type="molecule type" value="Genomic_DNA"/>
</dbReference>